<name>A0A6G1LPI8_9PEZI</name>
<dbReference type="AlphaFoldDB" id="A0A6G1LPI8"/>
<evidence type="ECO:0000313" key="3">
    <source>
        <dbReference type="Proteomes" id="UP000799436"/>
    </source>
</evidence>
<reference evidence="2" key="1">
    <citation type="journal article" date="2020" name="Stud. Mycol.">
        <title>101 Dothideomycetes genomes: a test case for predicting lifestyles and emergence of pathogens.</title>
        <authorList>
            <person name="Haridas S."/>
            <person name="Albert R."/>
            <person name="Binder M."/>
            <person name="Bloem J."/>
            <person name="Labutti K."/>
            <person name="Salamov A."/>
            <person name="Andreopoulos B."/>
            <person name="Baker S."/>
            <person name="Barry K."/>
            <person name="Bills G."/>
            <person name="Bluhm B."/>
            <person name="Cannon C."/>
            <person name="Castanera R."/>
            <person name="Culley D."/>
            <person name="Daum C."/>
            <person name="Ezra D."/>
            <person name="Gonzalez J."/>
            <person name="Henrissat B."/>
            <person name="Kuo A."/>
            <person name="Liang C."/>
            <person name="Lipzen A."/>
            <person name="Lutzoni F."/>
            <person name="Magnuson J."/>
            <person name="Mondo S."/>
            <person name="Nolan M."/>
            <person name="Ohm R."/>
            <person name="Pangilinan J."/>
            <person name="Park H.-J."/>
            <person name="Ramirez L."/>
            <person name="Alfaro M."/>
            <person name="Sun H."/>
            <person name="Tritt A."/>
            <person name="Yoshinaga Y."/>
            <person name="Zwiers L.-H."/>
            <person name="Turgeon B."/>
            <person name="Goodwin S."/>
            <person name="Spatafora J."/>
            <person name="Crous P."/>
            <person name="Grigoriev I."/>
        </authorList>
    </citation>
    <scope>NUCLEOTIDE SEQUENCE</scope>
    <source>
        <strain evidence="2">CBS 116005</strain>
    </source>
</reference>
<feature type="region of interest" description="Disordered" evidence="1">
    <location>
        <begin position="69"/>
        <end position="101"/>
    </location>
</feature>
<sequence length="335" mass="37526">MFAAMGLSTGSSSPSKHTVYRYTNQDTTKPSPQHNTTMASNHDQKMYSTKHFTSQVRQHLLTYQEDLATSEVKSLPSQPDSAYAPPPPPPTNTCTCGPTHRRTASPSTTACRFVPAAASAPTGYALCTEAQAFARWYDAGFTAIHLPYNQGVAFPPDKNHPFTKALAEEGLRWRKYRSGRMRLEREAREPEEDEADVRWLLEQRAKRLSGELEREYEALVSGRESWVAAVPGGLSQDLLEEEARQRALVAAETASEGAAEFGGAALRARRGELERVEGLLLRRYESRMRWWQWAEDEGMVRYGEDEALEGPGNFVVDFVGGRRRCTGLCEWLGFE</sequence>
<protein>
    <submittedName>
        <fullName evidence="2">Uncharacterized protein</fullName>
    </submittedName>
</protein>
<evidence type="ECO:0000256" key="1">
    <source>
        <dbReference type="SAM" id="MobiDB-lite"/>
    </source>
</evidence>
<organism evidence="2 3">
    <name type="scientific">Teratosphaeria nubilosa</name>
    <dbReference type="NCBI Taxonomy" id="161662"/>
    <lineage>
        <taxon>Eukaryota</taxon>
        <taxon>Fungi</taxon>
        <taxon>Dikarya</taxon>
        <taxon>Ascomycota</taxon>
        <taxon>Pezizomycotina</taxon>
        <taxon>Dothideomycetes</taxon>
        <taxon>Dothideomycetidae</taxon>
        <taxon>Mycosphaerellales</taxon>
        <taxon>Teratosphaeriaceae</taxon>
        <taxon>Teratosphaeria</taxon>
    </lineage>
</organism>
<feature type="compositionally biased region" description="Polar residues" evidence="1">
    <location>
        <begin position="71"/>
        <end position="80"/>
    </location>
</feature>
<evidence type="ECO:0000313" key="2">
    <source>
        <dbReference type="EMBL" id="KAF2774560.1"/>
    </source>
</evidence>
<keyword evidence="3" id="KW-1185">Reference proteome</keyword>
<dbReference type="Proteomes" id="UP000799436">
    <property type="component" value="Unassembled WGS sequence"/>
</dbReference>
<dbReference type="EMBL" id="ML995808">
    <property type="protein sequence ID" value="KAF2774560.1"/>
    <property type="molecule type" value="Genomic_DNA"/>
</dbReference>
<gene>
    <name evidence="2" type="ORF">EJ03DRAFT_356947</name>
</gene>
<proteinExistence type="predicted"/>
<accession>A0A6G1LPI8</accession>